<evidence type="ECO:0000313" key="1">
    <source>
        <dbReference type="EMBL" id="JAE37472.1"/>
    </source>
</evidence>
<proteinExistence type="predicted"/>
<dbReference type="EMBL" id="GBRH01160424">
    <property type="protein sequence ID" value="JAE37472.1"/>
    <property type="molecule type" value="Transcribed_RNA"/>
</dbReference>
<sequence length="153" mass="16295">MSIEEITHVIVTHSDALLDQVGPVAVELVLELLLALLGAAVDSVDPGLVEPVSRAEAAVDFECDVAVELRVLSPLDLVVRHPQSLELHQLHPAPLRDEDKARQVDPPGVLRGVGLHVQLLGGERRQGGLLPAQSVRHRGGDLALDVHAGGDRV</sequence>
<protein>
    <submittedName>
        <fullName evidence="1">Fus6</fullName>
    </submittedName>
</protein>
<reference evidence="1" key="1">
    <citation type="submission" date="2014-09" db="EMBL/GenBank/DDBJ databases">
        <authorList>
            <person name="Magalhaes I.L.F."/>
            <person name="Oliveira U."/>
            <person name="Santos F.R."/>
            <person name="Vidigal T.H.D.A."/>
            <person name="Brescovit A.D."/>
            <person name="Santos A.J."/>
        </authorList>
    </citation>
    <scope>NUCLEOTIDE SEQUENCE</scope>
    <source>
        <tissue evidence="1">Shoot tissue taken approximately 20 cm above the soil surface</tissue>
    </source>
</reference>
<accession>A0A0A9HL41</accession>
<dbReference type="AlphaFoldDB" id="A0A0A9HL41"/>
<organism evidence="1">
    <name type="scientific">Arundo donax</name>
    <name type="common">Giant reed</name>
    <name type="synonym">Donax arundinaceus</name>
    <dbReference type="NCBI Taxonomy" id="35708"/>
    <lineage>
        <taxon>Eukaryota</taxon>
        <taxon>Viridiplantae</taxon>
        <taxon>Streptophyta</taxon>
        <taxon>Embryophyta</taxon>
        <taxon>Tracheophyta</taxon>
        <taxon>Spermatophyta</taxon>
        <taxon>Magnoliopsida</taxon>
        <taxon>Liliopsida</taxon>
        <taxon>Poales</taxon>
        <taxon>Poaceae</taxon>
        <taxon>PACMAD clade</taxon>
        <taxon>Arundinoideae</taxon>
        <taxon>Arundineae</taxon>
        <taxon>Arundo</taxon>
    </lineage>
</organism>
<name>A0A0A9HL41_ARUDO</name>
<reference evidence="1" key="2">
    <citation type="journal article" date="2015" name="Data Brief">
        <title>Shoot transcriptome of the giant reed, Arundo donax.</title>
        <authorList>
            <person name="Barrero R.A."/>
            <person name="Guerrero F.D."/>
            <person name="Moolhuijzen P."/>
            <person name="Goolsby J.A."/>
            <person name="Tidwell J."/>
            <person name="Bellgard S.E."/>
            <person name="Bellgard M.I."/>
        </authorList>
    </citation>
    <scope>NUCLEOTIDE SEQUENCE</scope>
    <source>
        <tissue evidence="1">Shoot tissue taken approximately 20 cm above the soil surface</tissue>
    </source>
</reference>